<proteinExistence type="predicted"/>
<name>A0A9W8NYQ8_9AGAR</name>
<protein>
    <submittedName>
        <fullName evidence="3">Uncharacterized protein</fullName>
    </submittedName>
</protein>
<keyword evidence="2" id="KW-0732">Signal</keyword>
<comment type="caution">
    <text evidence="3">The sequence shown here is derived from an EMBL/GenBank/DDBJ whole genome shotgun (WGS) entry which is preliminary data.</text>
</comment>
<feature type="chain" id="PRO_5040725297" evidence="2">
    <location>
        <begin position="22"/>
        <end position="247"/>
    </location>
</feature>
<feature type="signal peptide" evidence="2">
    <location>
        <begin position="1"/>
        <end position="21"/>
    </location>
</feature>
<accession>A0A9W8NYQ8</accession>
<dbReference type="EMBL" id="JANVFU010000008">
    <property type="protein sequence ID" value="KAJ3743545.1"/>
    <property type="molecule type" value="Genomic_DNA"/>
</dbReference>
<sequence length="247" mass="26464">MFFQLPLRVFLFSLIALDVLANASPTENTNGYRLARGLPPLPPREFGRKKPGFEPTPVLRTRASPSPSSVVRYTGRLQVRSSDGSTIGYVQDKLGLPVSGGSDLTISLTASSTRKKQLNIVATATSFPSPFYLGALNQGSGNATIGTGSSTFLQFSNVQKTDALSQPVRVKSGNGDTSVESAIWAINSTTKELTAQYVNPDGSLPNTILVYNDANDRLYFVGDTAAFNASVAQVVSRPIHKNMFILS</sequence>
<feature type="region of interest" description="Disordered" evidence="1">
    <location>
        <begin position="31"/>
        <end position="67"/>
    </location>
</feature>
<evidence type="ECO:0000313" key="3">
    <source>
        <dbReference type="EMBL" id="KAJ3743545.1"/>
    </source>
</evidence>
<reference evidence="3 4" key="1">
    <citation type="journal article" date="2023" name="Proc. Natl. Acad. Sci. U.S.A.">
        <title>A global phylogenomic analysis of the shiitake genus Lentinula.</title>
        <authorList>
            <person name="Sierra-Patev S."/>
            <person name="Min B."/>
            <person name="Naranjo-Ortiz M."/>
            <person name="Looney B."/>
            <person name="Konkel Z."/>
            <person name="Slot J.C."/>
            <person name="Sakamoto Y."/>
            <person name="Steenwyk J.L."/>
            <person name="Rokas A."/>
            <person name="Carro J."/>
            <person name="Camarero S."/>
            <person name="Ferreira P."/>
            <person name="Molpeceres G."/>
            <person name="Ruiz-Duenas F.J."/>
            <person name="Serrano A."/>
            <person name="Henrissat B."/>
            <person name="Drula E."/>
            <person name="Hughes K.W."/>
            <person name="Mata J.L."/>
            <person name="Ishikawa N.K."/>
            <person name="Vargas-Isla R."/>
            <person name="Ushijima S."/>
            <person name="Smith C.A."/>
            <person name="Donoghue J."/>
            <person name="Ahrendt S."/>
            <person name="Andreopoulos W."/>
            <person name="He G."/>
            <person name="LaButti K."/>
            <person name="Lipzen A."/>
            <person name="Ng V."/>
            <person name="Riley R."/>
            <person name="Sandor L."/>
            <person name="Barry K."/>
            <person name="Martinez A.T."/>
            <person name="Xiao Y."/>
            <person name="Gibbons J.G."/>
            <person name="Terashima K."/>
            <person name="Grigoriev I.V."/>
            <person name="Hibbett D."/>
        </authorList>
    </citation>
    <scope>NUCLEOTIDE SEQUENCE [LARGE SCALE GENOMIC DNA]</scope>
    <source>
        <strain evidence="3 4">TFB7810</strain>
    </source>
</reference>
<keyword evidence="4" id="KW-1185">Reference proteome</keyword>
<evidence type="ECO:0000313" key="4">
    <source>
        <dbReference type="Proteomes" id="UP001142393"/>
    </source>
</evidence>
<dbReference type="Proteomes" id="UP001142393">
    <property type="component" value="Unassembled WGS sequence"/>
</dbReference>
<gene>
    <name evidence="3" type="ORF">DFH05DRAFT_1496490</name>
</gene>
<evidence type="ECO:0000256" key="2">
    <source>
        <dbReference type="SAM" id="SignalP"/>
    </source>
</evidence>
<dbReference type="AlphaFoldDB" id="A0A9W8NYQ8"/>
<evidence type="ECO:0000256" key="1">
    <source>
        <dbReference type="SAM" id="MobiDB-lite"/>
    </source>
</evidence>
<organism evidence="3 4">
    <name type="scientific">Lentinula detonsa</name>
    <dbReference type="NCBI Taxonomy" id="2804962"/>
    <lineage>
        <taxon>Eukaryota</taxon>
        <taxon>Fungi</taxon>
        <taxon>Dikarya</taxon>
        <taxon>Basidiomycota</taxon>
        <taxon>Agaricomycotina</taxon>
        <taxon>Agaricomycetes</taxon>
        <taxon>Agaricomycetidae</taxon>
        <taxon>Agaricales</taxon>
        <taxon>Marasmiineae</taxon>
        <taxon>Omphalotaceae</taxon>
        <taxon>Lentinula</taxon>
    </lineage>
</organism>